<sequence length="202" mass="23014">MTFVLGLTGGIASGKSTVSQYFKEKGVPVIDADDVSRQVVEPGTVGLERVVAGFGADVLQPDGRLNRKKLGSIVFNDKEKLNQLNRLLHREIRKKILAEIDHYKEKHTPFIVADIPLLFETDYEDYMSQIMTVFVPPAVQIERLMSRDQLTKSEAEHRMDTQLPLYIKTQLSDIVIDNSGTIEDTHRQIDRWLKEMTQKGFI</sequence>
<dbReference type="RefSeq" id="WP_126814452.1">
    <property type="nucleotide sequence ID" value="NZ_NGKC01000015.1"/>
</dbReference>
<dbReference type="EC" id="2.7.1.24" evidence="8 9"/>
<feature type="binding site" evidence="8">
    <location>
        <begin position="12"/>
        <end position="17"/>
    </location>
    <ligand>
        <name>ATP</name>
        <dbReference type="ChEBI" id="CHEBI:30616"/>
    </ligand>
</feature>
<dbReference type="PANTHER" id="PTHR10695">
    <property type="entry name" value="DEPHOSPHO-COA KINASE-RELATED"/>
    <property type="match status" value="1"/>
</dbReference>
<keyword evidence="6 8" id="KW-0067">ATP-binding</keyword>
<evidence type="ECO:0000256" key="7">
    <source>
        <dbReference type="ARBA" id="ARBA00022993"/>
    </source>
</evidence>
<keyword evidence="7 8" id="KW-0173">Coenzyme A biosynthesis</keyword>
<dbReference type="EMBL" id="NGKC01000015">
    <property type="protein sequence ID" value="RSU09910.1"/>
    <property type="molecule type" value="Genomic_DNA"/>
</dbReference>
<evidence type="ECO:0000256" key="3">
    <source>
        <dbReference type="ARBA" id="ARBA00022679"/>
    </source>
</evidence>
<keyword evidence="11" id="KW-1185">Reference proteome</keyword>
<dbReference type="CDD" id="cd02022">
    <property type="entry name" value="DPCK"/>
    <property type="match status" value="1"/>
</dbReference>
<dbReference type="Proteomes" id="UP000286773">
    <property type="component" value="Unassembled WGS sequence"/>
</dbReference>
<comment type="subcellular location">
    <subcellularLocation>
        <location evidence="8">Cytoplasm</location>
    </subcellularLocation>
</comment>
<dbReference type="OrthoDB" id="9812943at2"/>
<keyword evidence="4 8" id="KW-0547">Nucleotide-binding</keyword>
<accession>A0A430AP11</accession>
<evidence type="ECO:0000313" key="10">
    <source>
        <dbReference type="EMBL" id="RSU09910.1"/>
    </source>
</evidence>
<dbReference type="InterPro" id="IPR001977">
    <property type="entry name" value="Depp_CoAkinase"/>
</dbReference>
<dbReference type="AlphaFoldDB" id="A0A430AP11"/>
<comment type="pathway">
    <text evidence="8">Cofactor biosynthesis; coenzyme A biosynthesis; CoA from (R)-pantothenate: step 5/5.</text>
</comment>
<comment type="similarity">
    <text evidence="1 8">Belongs to the CoaE family.</text>
</comment>
<keyword evidence="5 8" id="KW-0418">Kinase</keyword>
<evidence type="ECO:0000256" key="9">
    <source>
        <dbReference type="NCBIfam" id="TIGR00152"/>
    </source>
</evidence>
<comment type="caution">
    <text evidence="10">The sequence shown here is derived from an EMBL/GenBank/DDBJ whole genome shotgun (WGS) entry which is preliminary data.</text>
</comment>
<protein>
    <recommendedName>
        <fullName evidence="8 9">Dephospho-CoA kinase</fullName>
        <ecNumber evidence="8 9">2.7.1.24</ecNumber>
    </recommendedName>
    <alternativeName>
        <fullName evidence="8">Dephosphocoenzyme A kinase</fullName>
    </alternativeName>
</protein>
<dbReference type="Pfam" id="PF01121">
    <property type="entry name" value="CoaE"/>
    <property type="match status" value="1"/>
</dbReference>
<evidence type="ECO:0000313" key="11">
    <source>
        <dbReference type="Proteomes" id="UP000286773"/>
    </source>
</evidence>
<dbReference type="PANTHER" id="PTHR10695:SF46">
    <property type="entry name" value="BIFUNCTIONAL COENZYME A SYNTHASE-RELATED"/>
    <property type="match status" value="1"/>
</dbReference>
<keyword evidence="3 8" id="KW-0808">Transferase</keyword>
<evidence type="ECO:0000256" key="4">
    <source>
        <dbReference type="ARBA" id="ARBA00022741"/>
    </source>
</evidence>
<reference evidence="10 11" key="1">
    <citation type="submission" date="2017-05" db="EMBL/GenBank/DDBJ databases">
        <title>Vagococcus spp. assemblies.</title>
        <authorList>
            <person name="Gulvik C.A."/>
        </authorList>
    </citation>
    <scope>NUCLEOTIDE SEQUENCE [LARGE SCALE GENOMIC DNA]</scope>
    <source>
        <strain evidence="10 11">LMG 24798</strain>
    </source>
</reference>
<comment type="function">
    <text evidence="8">Catalyzes the phosphorylation of the 3'-hydroxyl group of dephosphocoenzyme A to form coenzyme A.</text>
</comment>
<dbReference type="UniPathway" id="UPA00241">
    <property type="reaction ID" value="UER00356"/>
</dbReference>
<organism evidence="10 11">
    <name type="scientific">Vagococcus acidifermentans</name>
    <dbReference type="NCBI Taxonomy" id="564710"/>
    <lineage>
        <taxon>Bacteria</taxon>
        <taxon>Bacillati</taxon>
        <taxon>Bacillota</taxon>
        <taxon>Bacilli</taxon>
        <taxon>Lactobacillales</taxon>
        <taxon>Enterococcaceae</taxon>
        <taxon>Vagococcus</taxon>
    </lineage>
</organism>
<name>A0A430AP11_9ENTE</name>
<dbReference type="GO" id="GO:0015937">
    <property type="term" value="P:coenzyme A biosynthetic process"/>
    <property type="evidence" value="ECO:0007669"/>
    <property type="project" value="UniProtKB-UniRule"/>
</dbReference>
<dbReference type="GO" id="GO:0004140">
    <property type="term" value="F:dephospho-CoA kinase activity"/>
    <property type="evidence" value="ECO:0007669"/>
    <property type="project" value="UniProtKB-UniRule"/>
</dbReference>
<keyword evidence="2 8" id="KW-0963">Cytoplasm</keyword>
<dbReference type="GO" id="GO:0005737">
    <property type="term" value="C:cytoplasm"/>
    <property type="evidence" value="ECO:0007669"/>
    <property type="project" value="UniProtKB-SubCell"/>
</dbReference>
<dbReference type="InterPro" id="IPR027417">
    <property type="entry name" value="P-loop_NTPase"/>
</dbReference>
<comment type="catalytic activity">
    <reaction evidence="8">
        <text>3'-dephospho-CoA + ATP = ADP + CoA + H(+)</text>
        <dbReference type="Rhea" id="RHEA:18245"/>
        <dbReference type="ChEBI" id="CHEBI:15378"/>
        <dbReference type="ChEBI" id="CHEBI:30616"/>
        <dbReference type="ChEBI" id="CHEBI:57287"/>
        <dbReference type="ChEBI" id="CHEBI:57328"/>
        <dbReference type="ChEBI" id="CHEBI:456216"/>
        <dbReference type="EC" id="2.7.1.24"/>
    </reaction>
</comment>
<evidence type="ECO:0000256" key="5">
    <source>
        <dbReference type="ARBA" id="ARBA00022777"/>
    </source>
</evidence>
<dbReference type="GO" id="GO:0005524">
    <property type="term" value="F:ATP binding"/>
    <property type="evidence" value="ECO:0007669"/>
    <property type="project" value="UniProtKB-UniRule"/>
</dbReference>
<evidence type="ECO:0000256" key="1">
    <source>
        <dbReference type="ARBA" id="ARBA00009018"/>
    </source>
</evidence>
<dbReference type="Gene3D" id="3.40.50.300">
    <property type="entry name" value="P-loop containing nucleotide triphosphate hydrolases"/>
    <property type="match status" value="1"/>
</dbReference>
<dbReference type="NCBIfam" id="TIGR00152">
    <property type="entry name" value="dephospho-CoA kinase"/>
    <property type="match status" value="1"/>
</dbReference>
<proteinExistence type="inferred from homology"/>
<evidence type="ECO:0000256" key="2">
    <source>
        <dbReference type="ARBA" id="ARBA00022490"/>
    </source>
</evidence>
<dbReference type="SUPFAM" id="SSF52540">
    <property type="entry name" value="P-loop containing nucleoside triphosphate hydrolases"/>
    <property type="match status" value="1"/>
</dbReference>
<dbReference type="HAMAP" id="MF_00376">
    <property type="entry name" value="Dephospho_CoA_kinase"/>
    <property type="match status" value="1"/>
</dbReference>
<evidence type="ECO:0000256" key="6">
    <source>
        <dbReference type="ARBA" id="ARBA00022840"/>
    </source>
</evidence>
<evidence type="ECO:0000256" key="8">
    <source>
        <dbReference type="HAMAP-Rule" id="MF_00376"/>
    </source>
</evidence>
<dbReference type="PROSITE" id="PS51219">
    <property type="entry name" value="DPCK"/>
    <property type="match status" value="1"/>
</dbReference>
<dbReference type="FunFam" id="3.40.50.300:FF:000991">
    <property type="entry name" value="Dephospho-CoA kinase"/>
    <property type="match status" value="1"/>
</dbReference>
<gene>
    <name evidence="8" type="primary">coaE</name>
    <name evidence="10" type="ORF">CBF27_11460</name>
</gene>